<comment type="caution">
    <text evidence="2">The sequence shown here is derived from an EMBL/GenBank/DDBJ whole genome shotgun (WGS) entry which is preliminary data.</text>
</comment>
<protein>
    <submittedName>
        <fullName evidence="2">EF-hand domain</fullName>
    </submittedName>
</protein>
<dbReference type="SMART" id="SM00054">
    <property type="entry name" value="EFh"/>
    <property type="match status" value="1"/>
</dbReference>
<feature type="domain" description="EF-hand" evidence="1">
    <location>
        <begin position="158"/>
        <end position="193"/>
    </location>
</feature>
<evidence type="ECO:0000313" key="3">
    <source>
        <dbReference type="Proteomes" id="UP000694240"/>
    </source>
</evidence>
<keyword evidence="3" id="KW-1185">Reference proteome</keyword>
<dbReference type="Pfam" id="PF00036">
    <property type="entry name" value="EF-hand_1"/>
    <property type="match status" value="1"/>
</dbReference>
<dbReference type="EMBL" id="JAEFBK010000003">
    <property type="protein sequence ID" value="KAG7629080.1"/>
    <property type="molecule type" value="Genomic_DNA"/>
</dbReference>
<evidence type="ECO:0000259" key="1">
    <source>
        <dbReference type="PROSITE" id="PS50222"/>
    </source>
</evidence>
<reference evidence="2 3" key="1">
    <citation type="submission" date="2020-12" db="EMBL/GenBank/DDBJ databases">
        <title>Concerted genomic and epigenomic changes stabilize Arabidopsis allopolyploids.</title>
        <authorList>
            <person name="Chen Z."/>
        </authorList>
    </citation>
    <scope>NUCLEOTIDE SEQUENCE [LARGE SCALE GENOMIC DNA]</scope>
    <source>
        <strain evidence="2">Allo738</strain>
        <tissue evidence="2">Leaf</tissue>
    </source>
</reference>
<organism evidence="2 3">
    <name type="scientific">Arabidopsis thaliana x Arabidopsis arenosa</name>
    <dbReference type="NCBI Taxonomy" id="1240361"/>
    <lineage>
        <taxon>Eukaryota</taxon>
        <taxon>Viridiplantae</taxon>
        <taxon>Streptophyta</taxon>
        <taxon>Embryophyta</taxon>
        <taxon>Tracheophyta</taxon>
        <taxon>Spermatophyta</taxon>
        <taxon>Magnoliopsida</taxon>
        <taxon>eudicotyledons</taxon>
        <taxon>Gunneridae</taxon>
        <taxon>Pentapetalae</taxon>
        <taxon>rosids</taxon>
        <taxon>malvids</taxon>
        <taxon>Brassicales</taxon>
        <taxon>Brassicaceae</taxon>
        <taxon>Camelineae</taxon>
        <taxon>Arabidopsis</taxon>
    </lineage>
</organism>
<gene>
    <name evidence="2" type="ORF">ISN45_At03g052500</name>
</gene>
<accession>A0A8T2F3B3</accession>
<name>A0A8T2F3B3_9BRAS</name>
<dbReference type="Proteomes" id="UP000694240">
    <property type="component" value="Chromosome 3"/>
</dbReference>
<evidence type="ECO:0000313" key="2">
    <source>
        <dbReference type="EMBL" id="KAG7629080.1"/>
    </source>
</evidence>
<dbReference type="CDD" id="cd00051">
    <property type="entry name" value="EFh"/>
    <property type="match status" value="1"/>
</dbReference>
<dbReference type="InterPro" id="IPR002048">
    <property type="entry name" value="EF_hand_dom"/>
</dbReference>
<dbReference type="PROSITE" id="PS50222">
    <property type="entry name" value="EF_HAND_2"/>
    <property type="match status" value="1"/>
</dbReference>
<proteinExistence type="predicted"/>
<sequence>MGFQQEIEWGKQKIKKGESLKFEKLGEKRSKRRCGEQVCSLSTPCLENRIFQWLKRCLCGDTNITIDQAIALVDEEIANLRKLERGYQTNIRNAENARDQTNVQIERDSFNDTIRLLQAECNLINLEIPTLNEEKFAITRLKSAKHFFGAVSSLKEGKALECCKEMIKQVDEDGHGRVDYKEFLQMMKTGDFSNR</sequence>
<dbReference type="GO" id="GO:0005509">
    <property type="term" value="F:calcium ion binding"/>
    <property type="evidence" value="ECO:0007669"/>
    <property type="project" value="InterPro"/>
</dbReference>
<dbReference type="AlphaFoldDB" id="A0A8T2F3B3"/>